<dbReference type="RefSeq" id="WP_344244906.1">
    <property type="nucleotide sequence ID" value="NZ_BAAAHH010000034.1"/>
</dbReference>
<dbReference type="EMBL" id="BAAAHH010000034">
    <property type="protein sequence ID" value="GAA0964530.1"/>
    <property type="molecule type" value="Genomic_DNA"/>
</dbReference>
<proteinExistence type="predicted"/>
<reference evidence="1 2" key="1">
    <citation type="journal article" date="2019" name="Int. J. Syst. Evol. Microbiol.">
        <title>The Global Catalogue of Microorganisms (GCM) 10K type strain sequencing project: providing services to taxonomists for standard genome sequencing and annotation.</title>
        <authorList>
            <consortium name="The Broad Institute Genomics Platform"/>
            <consortium name="The Broad Institute Genome Sequencing Center for Infectious Disease"/>
            <person name="Wu L."/>
            <person name="Ma J."/>
        </authorList>
    </citation>
    <scope>NUCLEOTIDE SEQUENCE [LARGE SCALE GENOMIC DNA]</scope>
    <source>
        <strain evidence="1 2">JCM 10696</strain>
    </source>
</reference>
<dbReference type="Proteomes" id="UP001500665">
    <property type="component" value="Unassembled WGS sequence"/>
</dbReference>
<protein>
    <submittedName>
        <fullName evidence="1">PhoX family phosphatase</fullName>
    </submittedName>
</protein>
<accession>A0ABN1RUV6</accession>
<name>A0ABN1RUV6_9ACTN</name>
<sequence>MTRVNVGVDPDDIASNPSANRHIQDVLSRRAIIKGGTVAAAAGFLTTGPAASAVAAEPRGRKPGRPDHGKGLLGFKAVPAGTADAVVVPEGYSAQVLIPWGTPLNSHGPRWKKDASNSAADQARQIGSNHDGMHLFPLTRDAGLLALNHEYVDTRGLYADGDEVLTKEKVDKALAAHGVSVVKIRRDRASGAWEQVDSPFNRRVTGSTPVRFSGPVSAAHPELRAAGDPKGTLNNCSSGHTPWGTYITCEENWNTYFGTEDASWTPSAEEKRYGVAAAGTPYRWHEADERFDLAKNRKEVNRFGWVVEIDPFAPRSAPVKRTALGRFKHEGATVTESKGRVVVYSGDDQDGEYVYKFVGQGRWRDWIRRGRSPLDHGTLYVAKFDDDGSGVWLPLVFGQGALTEANGWKDQADVLIRTRTAADAVGATKLDRPEWVAVDPKNKDVFLTLTNGSGNGGKAGPRKPNPYGHILRWAEKGGDNTALSFKWEVFVLSGDPAYDKTVKLGPEAVHGSPDGIGFDADGRLWIQTDISNSSQNLASKGYDNIGNNMLLACDPETREIRRFLVAPRGAEVTGLTFAPDGRSLFVNVQHPGESTPAWGEPTVDDPRAVSNWPDFDPAGRPRSATVVITRKDGGRIGT</sequence>
<comment type="caution">
    <text evidence="1">The sequence shown here is derived from an EMBL/GenBank/DDBJ whole genome shotgun (WGS) entry which is preliminary data.</text>
</comment>
<organism evidence="1 2">
    <name type="scientific">Actinocorallia libanotica</name>
    <dbReference type="NCBI Taxonomy" id="46162"/>
    <lineage>
        <taxon>Bacteria</taxon>
        <taxon>Bacillati</taxon>
        <taxon>Actinomycetota</taxon>
        <taxon>Actinomycetes</taxon>
        <taxon>Streptosporangiales</taxon>
        <taxon>Thermomonosporaceae</taxon>
        <taxon>Actinocorallia</taxon>
    </lineage>
</organism>
<dbReference type="Pfam" id="PF05787">
    <property type="entry name" value="PhoX"/>
    <property type="match status" value="1"/>
</dbReference>
<dbReference type="PANTHER" id="PTHR35399">
    <property type="entry name" value="SLR8030 PROTEIN"/>
    <property type="match status" value="1"/>
</dbReference>
<gene>
    <name evidence="1" type="ORF">GCM10009550_62630</name>
</gene>
<dbReference type="InterPro" id="IPR006311">
    <property type="entry name" value="TAT_signal"/>
</dbReference>
<dbReference type="InterPro" id="IPR008557">
    <property type="entry name" value="PhoX"/>
</dbReference>
<keyword evidence="2" id="KW-1185">Reference proteome</keyword>
<evidence type="ECO:0000313" key="1">
    <source>
        <dbReference type="EMBL" id="GAA0964530.1"/>
    </source>
</evidence>
<dbReference type="PROSITE" id="PS51318">
    <property type="entry name" value="TAT"/>
    <property type="match status" value="1"/>
</dbReference>
<dbReference type="PANTHER" id="PTHR35399:SF2">
    <property type="entry name" value="DUF839 DOMAIN-CONTAINING PROTEIN"/>
    <property type="match status" value="1"/>
</dbReference>
<evidence type="ECO:0000313" key="2">
    <source>
        <dbReference type="Proteomes" id="UP001500665"/>
    </source>
</evidence>
<dbReference type="SUPFAM" id="SSF101898">
    <property type="entry name" value="NHL repeat"/>
    <property type="match status" value="1"/>
</dbReference>